<keyword evidence="4" id="KW-0472">Membrane</keyword>
<comment type="subcellular location">
    <subcellularLocation>
        <location evidence="1">Cell outer membrane</location>
    </subcellularLocation>
</comment>
<evidence type="ECO:0000256" key="2">
    <source>
        <dbReference type="ARBA" id="ARBA00006275"/>
    </source>
</evidence>
<evidence type="ECO:0000256" key="5">
    <source>
        <dbReference type="ARBA" id="ARBA00023237"/>
    </source>
</evidence>
<evidence type="ECO:0000259" key="6">
    <source>
        <dbReference type="Pfam" id="PF07980"/>
    </source>
</evidence>
<dbReference type="STRING" id="551991.SAMN05192529_107124"/>
<sequence length="543" mass="61023">MKKLLIIFGLTGCIFSMWSCHKSFLEETPQSSYTPVTLKDSLGFQAALVGLYNQLENYYSWSSRQGWPSVWQVGTDVANATANQEGVEIPYYNYGELTSTDVASQHIWTLNYQMINLTNIILDNAEASDLTGISENNKKAIEAEAKFFRAFAYNYLATLYGGVPLVTHALAGPKTDFTRASLDSVNQLIIADLEYAKVNLPDIEDVPSNTNGKMYGRANKFMAMQLLAKVYLRSGQPALAEENTKAIINSGRFSLVTKRYGVKSEQAGDPFSDMFVYGNERRNQGNTEAIWVLELENPSSVVGGVSDNPQQRRVWGAAYYNISGMVICDSLGGRGIARLRLSNWVLYGLYQNEDMRNSQYNIRRRYYYNDPTNANYGKMVPFTGPDTLFKICPSTTKWGQYDPNDDFGYAMIKDFILMRLGETYLLQAEAQFDQGKLADAAASINVLRARAFEDYPTEGKVASGDITMDFILDERARELIGEENRRMTLMRTKTLVERVNRLNLNDAQHPVTGVSQTNLLLPIPLDEIQLNKDAVLDQNPGYN</sequence>
<dbReference type="AlphaFoldDB" id="A0A1H3Y7Y2"/>
<gene>
    <name evidence="8" type="ORF">SAMN05192529_107124</name>
</gene>
<dbReference type="GO" id="GO:0009279">
    <property type="term" value="C:cell outer membrane"/>
    <property type="evidence" value="ECO:0007669"/>
    <property type="project" value="UniProtKB-SubCell"/>
</dbReference>
<dbReference type="Proteomes" id="UP000199041">
    <property type="component" value="Unassembled WGS sequence"/>
</dbReference>
<accession>A0A1H3Y7Y2</accession>
<name>A0A1H3Y7Y2_9BACT</name>
<dbReference type="SUPFAM" id="SSF48452">
    <property type="entry name" value="TPR-like"/>
    <property type="match status" value="1"/>
</dbReference>
<evidence type="ECO:0000259" key="7">
    <source>
        <dbReference type="Pfam" id="PF14322"/>
    </source>
</evidence>
<organism evidence="8 9">
    <name type="scientific">Arachidicoccus rhizosphaerae</name>
    <dbReference type="NCBI Taxonomy" id="551991"/>
    <lineage>
        <taxon>Bacteria</taxon>
        <taxon>Pseudomonadati</taxon>
        <taxon>Bacteroidota</taxon>
        <taxon>Chitinophagia</taxon>
        <taxon>Chitinophagales</taxon>
        <taxon>Chitinophagaceae</taxon>
        <taxon>Arachidicoccus</taxon>
    </lineage>
</organism>
<feature type="domain" description="SusD-like N-terminal" evidence="7">
    <location>
        <begin position="24"/>
        <end position="232"/>
    </location>
</feature>
<evidence type="ECO:0000256" key="3">
    <source>
        <dbReference type="ARBA" id="ARBA00022729"/>
    </source>
</evidence>
<dbReference type="Gene3D" id="1.25.40.390">
    <property type="match status" value="1"/>
</dbReference>
<evidence type="ECO:0000313" key="8">
    <source>
        <dbReference type="EMBL" id="SEA07024.1"/>
    </source>
</evidence>
<evidence type="ECO:0000313" key="9">
    <source>
        <dbReference type="Proteomes" id="UP000199041"/>
    </source>
</evidence>
<keyword evidence="3" id="KW-0732">Signal</keyword>
<dbReference type="InterPro" id="IPR033985">
    <property type="entry name" value="SusD-like_N"/>
</dbReference>
<reference evidence="8 9" key="1">
    <citation type="submission" date="2016-10" db="EMBL/GenBank/DDBJ databases">
        <authorList>
            <person name="de Groot N.N."/>
        </authorList>
    </citation>
    <scope>NUCLEOTIDE SEQUENCE [LARGE SCALE GENOMIC DNA]</scope>
    <source>
        <strain evidence="8 9">Vu-144</strain>
    </source>
</reference>
<protein>
    <submittedName>
        <fullName evidence="8">Starch-binding associating with outer membrane</fullName>
    </submittedName>
</protein>
<dbReference type="InterPro" id="IPR012944">
    <property type="entry name" value="SusD_RagB_dom"/>
</dbReference>
<dbReference type="EMBL" id="FNQY01000007">
    <property type="protein sequence ID" value="SEA07024.1"/>
    <property type="molecule type" value="Genomic_DNA"/>
</dbReference>
<evidence type="ECO:0000256" key="4">
    <source>
        <dbReference type="ARBA" id="ARBA00023136"/>
    </source>
</evidence>
<dbReference type="RefSeq" id="WP_091396247.1">
    <property type="nucleotide sequence ID" value="NZ_FNQY01000007.1"/>
</dbReference>
<dbReference type="OrthoDB" id="5694214at2"/>
<keyword evidence="9" id="KW-1185">Reference proteome</keyword>
<feature type="domain" description="RagB/SusD" evidence="6">
    <location>
        <begin position="340"/>
        <end position="542"/>
    </location>
</feature>
<dbReference type="Pfam" id="PF14322">
    <property type="entry name" value="SusD-like_3"/>
    <property type="match status" value="1"/>
</dbReference>
<dbReference type="InterPro" id="IPR011990">
    <property type="entry name" value="TPR-like_helical_dom_sf"/>
</dbReference>
<keyword evidence="5" id="KW-0998">Cell outer membrane</keyword>
<proteinExistence type="inferred from homology"/>
<comment type="similarity">
    <text evidence="2">Belongs to the SusD family.</text>
</comment>
<dbReference type="Pfam" id="PF07980">
    <property type="entry name" value="SusD_RagB"/>
    <property type="match status" value="1"/>
</dbReference>
<evidence type="ECO:0000256" key="1">
    <source>
        <dbReference type="ARBA" id="ARBA00004442"/>
    </source>
</evidence>